<evidence type="ECO:0000313" key="2">
    <source>
        <dbReference type="Proteomes" id="UP001497472"/>
    </source>
</evidence>
<comment type="caution">
    <text evidence="1">The sequence shown here is derived from an EMBL/GenBank/DDBJ whole genome shotgun (WGS) entry which is preliminary data.</text>
</comment>
<dbReference type="AlphaFoldDB" id="A0AAV1J0H2"/>
<gene>
    <name evidence="1" type="ORF">LNINA_LOCUS2776</name>
</gene>
<sequence>MEKRQKQMKNYSTSQHKTDIYILLNVYFTLLVRSEFLKLKDNAKFQFFNHEGEARCTAMLEPEDIRIDGSENEIEGQ</sequence>
<reference evidence="1 2" key="1">
    <citation type="submission" date="2023-11" db="EMBL/GenBank/DDBJ databases">
        <authorList>
            <person name="Okamura Y."/>
        </authorList>
    </citation>
    <scope>NUCLEOTIDE SEQUENCE [LARGE SCALE GENOMIC DNA]</scope>
</reference>
<name>A0AAV1J0H2_9NEOP</name>
<dbReference type="EMBL" id="CAVLEF010000004">
    <property type="protein sequence ID" value="CAK1542930.1"/>
    <property type="molecule type" value="Genomic_DNA"/>
</dbReference>
<proteinExistence type="predicted"/>
<organism evidence="1 2">
    <name type="scientific">Leptosia nina</name>
    <dbReference type="NCBI Taxonomy" id="320188"/>
    <lineage>
        <taxon>Eukaryota</taxon>
        <taxon>Metazoa</taxon>
        <taxon>Ecdysozoa</taxon>
        <taxon>Arthropoda</taxon>
        <taxon>Hexapoda</taxon>
        <taxon>Insecta</taxon>
        <taxon>Pterygota</taxon>
        <taxon>Neoptera</taxon>
        <taxon>Endopterygota</taxon>
        <taxon>Lepidoptera</taxon>
        <taxon>Glossata</taxon>
        <taxon>Ditrysia</taxon>
        <taxon>Papilionoidea</taxon>
        <taxon>Pieridae</taxon>
        <taxon>Pierinae</taxon>
        <taxon>Leptosia</taxon>
    </lineage>
</organism>
<dbReference type="Proteomes" id="UP001497472">
    <property type="component" value="Unassembled WGS sequence"/>
</dbReference>
<keyword evidence="2" id="KW-1185">Reference proteome</keyword>
<accession>A0AAV1J0H2</accession>
<protein>
    <submittedName>
        <fullName evidence="1">Uncharacterized protein</fullName>
    </submittedName>
</protein>
<evidence type="ECO:0000313" key="1">
    <source>
        <dbReference type="EMBL" id="CAK1542930.1"/>
    </source>
</evidence>